<dbReference type="EMBL" id="LGHJ01000024">
    <property type="protein sequence ID" value="KPL72318.1"/>
    <property type="molecule type" value="Genomic_DNA"/>
</dbReference>
<feature type="transmembrane region" description="Helical" evidence="9">
    <location>
        <begin position="48"/>
        <end position="74"/>
    </location>
</feature>
<dbReference type="Proteomes" id="UP000050514">
    <property type="component" value="Unassembled WGS sequence"/>
</dbReference>
<dbReference type="PROSITE" id="PS51012">
    <property type="entry name" value="ABC_TM2"/>
    <property type="match status" value="1"/>
</dbReference>
<evidence type="ECO:0000256" key="2">
    <source>
        <dbReference type="ARBA" id="ARBA00007783"/>
    </source>
</evidence>
<feature type="domain" description="ABC transmembrane type-2" evidence="10">
    <location>
        <begin position="50"/>
        <end position="275"/>
    </location>
</feature>
<dbReference type="PANTHER" id="PTHR30413:SF8">
    <property type="entry name" value="TRANSPORT PERMEASE PROTEIN"/>
    <property type="match status" value="1"/>
</dbReference>
<keyword evidence="7 9" id="KW-1133">Transmembrane helix</keyword>
<keyword evidence="6 9" id="KW-0812">Transmembrane</keyword>
<keyword evidence="4 9" id="KW-1003">Cell membrane</keyword>
<accession>A0A0P6WZP7</accession>
<dbReference type="AlphaFoldDB" id="A0A0P6WZP7"/>
<dbReference type="Pfam" id="PF01061">
    <property type="entry name" value="ABC2_membrane"/>
    <property type="match status" value="1"/>
</dbReference>
<comment type="similarity">
    <text evidence="2 9">Belongs to the ABC-2 integral membrane protein family.</text>
</comment>
<keyword evidence="5" id="KW-0997">Cell inner membrane</keyword>
<keyword evidence="3 9" id="KW-0813">Transport</keyword>
<keyword evidence="8 9" id="KW-0472">Membrane</keyword>
<evidence type="ECO:0000256" key="6">
    <source>
        <dbReference type="ARBA" id="ARBA00022692"/>
    </source>
</evidence>
<organism evidence="11 12">
    <name type="scientific">Bellilinea caldifistulae</name>
    <dbReference type="NCBI Taxonomy" id="360411"/>
    <lineage>
        <taxon>Bacteria</taxon>
        <taxon>Bacillati</taxon>
        <taxon>Chloroflexota</taxon>
        <taxon>Anaerolineae</taxon>
        <taxon>Anaerolineales</taxon>
        <taxon>Anaerolineaceae</taxon>
        <taxon>Bellilinea</taxon>
    </lineage>
</organism>
<feature type="transmembrane region" description="Helical" evidence="9">
    <location>
        <begin position="163"/>
        <end position="186"/>
    </location>
</feature>
<sequence length="283" mass="32220">MAERVNTNVTYIRPARGWININLRDLWLYRELVYFLTWRDIKVRYKQAVLGIGWAIFQPVLSMVIFTVIFNRFLGVKPDAGIPNEFYPIFGFAALLPWQFFQGALQRASISLVTNANLLTKVYFPRLIIPLSAVAAGLVDFFFSFIVLAAMMIYFGVPFTSRLLWLPLFLLLALLAALAVGLWLSALNVQYRDVQHMVPFLLTAWMYASPVVYSAEVITVSPFWQAVYALNPMVGVIQGFRWALFGTNPPGLSMLVSAGVVLVLFVSGLFYFRRMERIFADMI</sequence>
<comment type="subcellular location">
    <subcellularLocation>
        <location evidence="1">Cell inner membrane</location>
        <topology evidence="1">Multi-pass membrane protein</topology>
    </subcellularLocation>
    <subcellularLocation>
        <location evidence="9">Cell membrane</location>
        <topology evidence="9">Multi-pass membrane protein</topology>
    </subcellularLocation>
</comment>
<proteinExistence type="inferred from homology"/>
<feature type="transmembrane region" description="Helical" evidence="9">
    <location>
        <begin position="127"/>
        <end position="157"/>
    </location>
</feature>
<dbReference type="GO" id="GO:0015920">
    <property type="term" value="P:lipopolysaccharide transport"/>
    <property type="evidence" value="ECO:0007669"/>
    <property type="project" value="TreeGrafter"/>
</dbReference>
<feature type="transmembrane region" description="Helical" evidence="9">
    <location>
        <begin position="198"/>
        <end position="224"/>
    </location>
</feature>
<evidence type="ECO:0000256" key="8">
    <source>
        <dbReference type="ARBA" id="ARBA00023136"/>
    </source>
</evidence>
<evidence type="ECO:0000259" key="10">
    <source>
        <dbReference type="PROSITE" id="PS51012"/>
    </source>
</evidence>
<dbReference type="InterPro" id="IPR047817">
    <property type="entry name" value="ABC2_TM_bact-type"/>
</dbReference>
<dbReference type="PANTHER" id="PTHR30413">
    <property type="entry name" value="INNER MEMBRANE TRANSPORT PERMEASE"/>
    <property type="match status" value="1"/>
</dbReference>
<evidence type="ECO:0000313" key="12">
    <source>
        <dbReference type="Proteomes" id="UP000050514"/>
    </source>
</evidence>
<evidence type="ECO:0000256" key="5">
    <source>
        <dbReference type="ARBA" id="ARBA00022519"/>
    </source>
</evidence>
<dbReference type="GO" id="GO:0005886">
    <property type="term" value="C:plasma membrane"/>
    <property type="evidence" value="ECO:0007669"/>
    <property type="project" value="UniProtKB-SubCell"/>
</dbReference>
<reference evidence="11 12" key="1">
    <citation type="submission" date="2015-07" db="EMBL/GenBank/DDBJ databases">
        <title>Draft genome of Bellilinea caldifistulae DSM 17877.</title>
        <authorList>
            <person name="Hemp J."/>
            <person name="Ward L.M."/>
            <person name="Pace L.A."/>
            <person name="Fischer W.W."/>
        </authorList>
    </citation>
    <scope>NUCLEOTIDE SEQUENCE [LARGE SCALE GENOMIC DNA]</scope>
    <source>
        <strain evidence="11 12">GOMI-1</strain>
    </source>
</reference>
<keyword evidence="12" id="KW-1185">Reference proteome</keyword>
<evidence type="ECO:0000256" key="9">
    <source>
        <dbReference type="RuleBase" id="RU361157"/>
    </source>
</evidence>
<evidence type="ECO:0000313" key="11">
    <source>
        <dbReference type="EMBL" id="KPL72318.1"/>
    </source>
</evidence>
<dbReference type="RefSeq" id="WP_061913423.1">
    <property type="nucleotide sequence ID" value="NZ_DF967971.1"/>
</dbReference>
<evidence type="ECO:0000256" key="4">
    <source>
        <dbReference type="ARBA" id="ARBA00022475"/>
    </source>
</evidence>
<evidence type="ECO:0000256" key="3">
    <source>
        <dbReference type="ARBA" id="ARBA00022448"/>
    </source>
</evidence>
<dbReference type="GO" id="GO:0140359">
    <property type="term" value="F:ABC-type transporter activity"/>
    <property type="evidence" value="ECO:0007669"/>
    <property type="project" value="InterPro"/>
</dbReference>
<dbReference type="STRING" id="360411.AC812_15895"/>
<evidence type="ECO:0000256" key="1">
    <source>
        <dbReference type="ARBA" id="ARBA00004429"/>
    </source>
</evidence>
<feature type="transmembrane region" description="Helical" evidence="9">
    <location>
        <begin position="252"/>
        <end position="272"/>
    </location>
</feature>
<dbReference type="OrthoDB" id="9786910at2"/>
<name>A0A0P6WZP7_9CHLR</name>
<dbReference type="InterPro" id="IPR013525">
    <property type="entry name" value="ABC2_TM"/>
</dbReference>
<evidence type="ECO:0000256" key="7">
    <source>
        <dbReference type="ARBA" id="ARBA00022989"/>
    </source>
</evidence>
<feature type="transmembrane region" description="Helical" evidence="9">
    <location>
        <begin position="86"/>
        <end position="106"/>
    </location>
</feature>
<protein>
    <recommendedName>
        <fullName evidence="9">Transport permease protein</fullName>
    </recommendedName>
</protein>
<dbReference type="PATRIC" id="fig|360411.5.peg.1052"/>
<comment type="caution">
    <text evidence="11">The sequence shown here is derived from an EMBL/GenBank/DDBJ whole genome shotgun (WGS) entry which is preliminary data.</text>
</comment>
<gene>
    <name evidence="11" type="ORF">AC812_15895</name>
</gene>